<dbReference type="InterPro" id="IPR032519">
    <property type="entry name" value="YbgF_tri"/>
</dbReference>
<dbReference type="HAMAP" id="MF_02066">
    <property type="entry name" value="CpoB"/>
    <property type="match status" value="1"/>
</dbReference>
<feature type="domain" description="Outer membrane lipoprotein BamD-like" evidence="4">
    <location>
        <begin position="119"/>
        <end position="242"/>
    </location>
</feature>
<keyword evidence="1 2" id="KW-0732">Signal</keyword>
<dbReference type="SUPFAM" id="SSF48452">
    <property type="entry name" value="TPR-like"/>
    <property type="match status" value="1"/>
</dbReference>
<evidence type="ECO:0000256" key="3">
    <source>
        <dbReference type="SAM" id="MobiDB-lite"/>
    </source>
</evidence>
<evidence type="ECO:0000256" key="1">
    <source>
        <dbReference type="ARBA" id="ARBA00022729"/>
    </source>
</evidence>
<keyword evidence="2" id="KW-0131">Cell cycle</keyword>
<comment type="subcellular location">
    <subcellularLocation>
        <location evidence="2">Periplasm</location>
    </subcellularLocation>
</comment>
<dbReference type="Gene3D" id="1.20.5.110">
    <property type="match status" value="1"/>
</dbReference>
<feature type="domain" description="YbgF trimerisation" evidence="5">
    <location>
        <begin position="32"/>
        <end position="103"/>
    </location>
</feature>
<name>A0A1I1QM03_9GAMM</name>
<feature type="compositionally biased region" description="Gly residues" evidence="3">
    <location>
        <begin position="256"/>
        <end position="269"/>
    </location>
</feature>
<evidence type="ECO:0000259" key="4">
    <source>
        <dbReference type="Pfam" id="PF13525"/>
    </source>
</evidence>
<dbReference type="EMBL" id="FOMJ01000003">
    <property type="protein sequence ID" value="SFD23047.1"/>
    <property type="molecule type" value="Genomic_DNA"/>
</dbReference>
<evidence type="ECO:0000313" key="6">
    <source>
        <dbReference type="EMBL" id="SFD23047.1"/>
    </source>
</evidence>
<feature type="region of interest" description="Disordered" evidence="3">
    <location>
        <begin position="224"/>
        <end position="269"/>
    </location>
</feature>
<dbReference type="GO" id="GO:0070206">
    <property type="term" value="P:protein trimerization"/>
    <property type="evidence" value="ECO:0007669"/>
    <property type="project" value="InterPro"/>
</dbReference>
<dbReference type="InterPro" id="IPR034706">
    <property type="entry name" value="CpoB"/>
</dbReference>
<dbReference type="AlphaFoldDB" id="A0A1I1QM03"/>
<comment type="similarity">
    <text evidence="2">Belongs to the CpoB family.</text>
</comment>
<comment type="function">
    <text evidence="2">Mediates coordination of peptidoglycan synthesis and outer membrane constriction during cell division.</text>
</comment>
<dbReference type="InterPro" id="IPR011990">
    <property type="entry name" value="TPR-like_helical_dom_sf"/>
</dbReference>
<dbReference type="OrthoDB" id="9768142at2"/>
<keyword evidence="2" id="KW-0574">Periplasm</keyword>
<dbReference type="InterPro" id="IPR014162">
    <property type="entry name" value="CpoB_C"/>
</dbReference>
<proteinExistence type="inferred from homology"/>
<dbReference type="Proteomes" id="UP000198611">
    <property type="component" value="Unassembled WGS sequence"/>
</dbReference>
<dbReference type="Pfam" id="PF13525">
    <property type="entry name" value="YfiO"/>
    <property type="match status" value="1"/>
</dbReference>
<evidence type="ECO:0000256" key="2">
    <source>
        <dbReference type="HAMAP-Rule" id="MF_02066"/>
    </source>
</evidence>
<protein>
    <recommendedName>
        <fullName evidence="2">Cell division coordinator CpoB</fullName>
    </recommendedName>
</protein>
<keyword evidence="7" id="KW-1185">Reference proteome</keyword>
<dbReference type="Gene3D" id="1.25.40.10">
    <property type="entry name" value="Tetratricopeptide repeat domain"/>
    <property type="match status" value="1"/>
</dbReference>
<dbReference type="STRING" id="1123397.SAMN05660831_01166"/>
<sequence>MKRTGYLVLVGALAATPAMGQEEPAGGSKPALDSRVERLERIVGSRALREMRERMTSLQREVQELRGRVQEQGHTIEQQRQRIRDLYDDLDRRLLAVERSGPAPGGEAVSDLAPPQAEGENEAYRNAFGLLRELRYEEAVSAFRDFLEKYPESRYAHTARYWVAEALYAQRRFEGAVEAYRDLLESHPESSRKAEARLKIGYSLEETGDTEAARKALEEVVAEFPDSTEAEQAQKRLQAIRRAEEEAAAEESSGEGDSGSDGSGGDAAE</sequence>
<feature type="coiled-coil region" evidence="2">
    <location>
        <begin position="48"/>
        <end position="82"/>
    </location>
</feature>
<organism evidence="6 7">
    <name type="scientific">Thiohalospira halophila DSM 15071</name>
    <dbReference type="NCBI Taxonomy" id="1123397"/>
    <lineage>
        <taxon>Bacteria</taxon>
        <taxon>Pseudomonadati</taxon>
        <taxon>Pseudomonadota</taxon>
        <taxon>Gammaproteobacteria</taxon>
        <taxon>Thiohalospirales</taxon>
        <taxon>Thiohalospiraceae</taxon>
        <taxon>Thiohalospira</taxon>
    </lineage>
</organism>
<evidence type="ECO:0000313" key="7">
    <source>
        <dbReference type="Proteomes" id="UP000198611"/>
    </source>
</evidence>
<reference evidence="6 7" key="1">
    <citation type="submission" date="2016-10" db="EMBL/GenBank/DDBJ databases">
        <authorList>
            <person name="de Groot N.N."/>
        </authorList>
    </citation>
    <scope>NUCLEOTIDE SEQUENCE [LARGE SCALE GENOMIC DNA]</scope>
    <source>
        <strain evidence="6 7">HL3</strain>
    </source>
</reference>
<keyword evidence="2" id="KW-0132">Cell division</keyword>
<dbReference type="RefSeq" id="WP_093427828.1">
    <property type="nucleotide sequence ID" value="NZ_FOMJ01000003.1"/>
</dbReference>
<dbReference type="GO" id="GO:0030288">
    <property type="term" value="C:outer membrane-bounded periplasmic space"/>
    <property type="evidence" value="ECO:0007669"/>
    <property type="project" value="UniProtKB-UniRule"/>
</dbReference>
<accession>A0A1I1QM03</accession>
<dbReference type="NCBIfam" id="TIGR02795">
    <property type="entry name" value="tol_pal_ybgF"/>
    <property type="match status" value="1"/>
</dbReference>
<keyword evidence="2" id="KW-0175">Coiled coil</keyword>
<dbReference type="Pfam" id="PF16331">
    <property type="entry name" value="TolA_bind_tri"/>
    <property type="match status" value="1"/>
</dbReference>
<gene>
    <name evidence="2" type="primary">cpoB</name>
    <name evidence="6" type="ORF">SAMN05660831_01166</name>
</gene>
<evidence type="ECO:0000259" key="5">
    <source>
        <dbReference type="Pfam" id="PF16331"/>
    </source>
</evidence>
<dbReference type="InterPro" id="IPR039565">
    <property type="entry name" value="BamD-like"/>
</dbReference>
<dbReference type="GO" id="GO:0043093">
    <property type="term" value="P:FtsZ-dependent cytokinesis"/>
    <property type="evidence" value="ECO:0007669"/>
    <property type="project" value="UniProtKB-UniRule"/>
</dbReference>